<dbReference type="EMBL" id="MDYQ01000023">
    <property type="protein sequence ID" value="PRP87084.1"/>
    <property type="molecule type" value="Genomic_DNA"/>
</dbReference>
<dbReference type="InterPro" id="IPR023214">
    <property type="entry name" value="HAD_sf"/>
</dbReference>
<dbReference type="InterPro" id="IPR006439">
    <property type="entry name" value="HAD-SF_hydro_IA"/>
</dbReference>
<keyword evidence="2" id="KW-0479">Metal-binding</keyword>
<dbReference type="InterPro" id="IPR041492">
    <property type="entry name" value="HAD_2"/>
</dbReference>
<evidence type="ECO:0000256" key="1">
    <source>
        <dbReference type="ARBA" id="ARBA00001946"/>
    </source>
</evidence>
<dbReference type="OrthoDB" id="40579at2759"/>
<dbReference type="SFLD" id="SFLDS00003">
    <property type="entry name" value="Haloacid_Dehalogenase"/>
    <property type="match status" value="1"/>
</dbReference>
<dbReference type="SFLD" id="SFLDG01135">
    <property type="entry name" value="C1.5.6:_HAD__Beta-PGM__Phospha"/>
    <property type="match status" value="1"/>
</dbReference>
<keyword evidence="3" id="KW-0378">Hydrolase</keyword>
<dbReference type="SUPFAM" id="SSF56784">
    <property type="entry name" value="HAD-like"/>
    <property type="match status" value="1"/>
</dbReference>
<protein>
    <submittedName>
        <fullName evidence="6">Pseudouridine-5'-monophosphatase-like</fullName>
    </submittedName>
</protein>
<feature type="region of interest" description="Disordered" evidence="5">
    <location>
        <begin position="240"/>
        <end position="307"/>
    </location>
</feature>
<comment type="cofactor">
    <cofactor evidence="1">
        <name>Mg(2+)</name>
        <dbReference type="ChEBI" id="CHEBI:18420"/>
    </cofactor>
</comment>
<dbReference type="Proteomes" id="UP000241769">
    <property type="component" value="Unassembled WGS sequence"/>
</dbReference>
<dbReference type="STRING" id="1890364.A0A2P6NT07"/>
<dbReference type="PANTHER" id="PTHR18901:SF38">
    <property type="entry name" value="PSEUDOURIDINE-5'-PHOSPHATASE"/>
    <property type="match status" value="1"/>
</dbReference>
<dbReference type="SFLD" id="SFLDG01129">
    <property type="entry name" value="C1.5:_HAD__Beta-PGM__Phosphata"/>
    <property type="match status" value="1"/>
</dbReference>
<evidence type="ECO:0000313" key="6">
    <source>
        <dbReference type="EMBL" id="PRP87084.1"/>
    </source>
</evidence>
<dbReference type="GO" id="GO:0016791">
    <property type="term" value="F:phosphatase activity"/>
    <property type="evidence" value="ECO:0007669"/>
    <property type="project" value="UniProtKB-ARBA"/>
</dbReference>
<dbReference type="NCBIfam" id="TIGR01509">
    <property type="entry name" value="HAD-SF-IA-v3"/>
    <property type="match status" value="1"/>
</dbReference>
<feature type="compositionally biased region" description="Basic and acidic residues" evidence="5">
    <location>
        <begin position="297"/>
        <end position="307"/>
    </location>
</feature>
<keyword evidence="7" id="KW-1185">Reference proteome</keyword>
<dbReference type="Gene3D" id="1.10.150.240">
    <property type="entry name" value="Putative phosphatase, domain 2"/>
    <property type="match status" value="1"/>
</dbReference>
<dbReference type="Gene3D" id="3.40.50.1000">
    <property type="entry name" value="HAD superfamily/HAD-like"/>
    <property type="match status" value="1"/>
</dbReference>
<name>A0A2P6NT07_9EUKA</name>
<dbReference type="GO" id="GO:0046872">
    <property type="term" value="F:metal ion binding"/>
    <property type="evidence" value="ECO:0007669"/>
    <property type="project" value="UniProtKB-KW"/>
</dbReference>
<keyword evidence="4" id="KW-0460">Magnesium</keyword>
<proteinExistence type="predicted"/>
<reference evidence="6 7" key="1">
    <citation type="journal article" date="2018" name="Genome Biol. Evol.">
        <title>Multiple Roots of Fruiting Body Formation in Amoebozoa.</title>
        <authorList>
            <person name="Hillmann F."/>
            <person name="Forbes G."/>
            <person name="Novohradska S."/>
            <person name="Ferling I."/>
            <person name="Riege K."/>
            <person name="Groth M."/>
            <person name="Westermann M."/>
            <person name="Marz M."/>
            <person name="Spaller T."/>
            <person name="Winckler T."/>
            <person name="Schaap P."/>
            <person name="Glockner G."/>
        </authorList>
    </citation>
    <scope>NUCLEOTIDE SEQUENCE [LARGE SCALE GENOMIC DNA]</scope>
    <source>
        <strain evidence="6 7">Jena</strain>
    </source>
</reference>
<gene>
    <name evidence="6" type="ORF">PROFUN_04820</name>
</gene>
<dbReference type="InterPro" id="IPR036412">
    <property type="entry name" value="HAD-like_sf"/>
</dbReference>
<dbReference type="AlphaFoldDB" id="A0A2P6NT07"/>
<feature type="compositionally biased region" description="Basic and acidic residues" evidence="5">
    <location>
        <begin position="247"/>
        <end position="281"/>
    </location>
</feature>
<dbReference type="PANTHER" id="PTHR18901">
    <property type="entry name" value="2-DEOXYGLUCOSE-6-PHOSPHATE PHOSPHATASE 2"/>
    <property type="match status" value="1"/>
</dbReference>
<comment type="caution">
    <text evidence="6">The sequence shown here is derived from an EMBL/GenBank/DDBJ whole genome shotgun (WGS) entry which is preliminary data.</text>
</comment>
<dbReference type="FunFam" id="1.10.150.240:FF:000001">
    <property type="entry name" value="Haloacid dehalogenase-like hydrolase domain"/>
    <property type="match status" value="1"/>
</dbReference>
<evidence type="ECO:0000313" key="7">
    <source>
        <dbReference type="Proteomes" id="UP000241769"/>
    </source>
</evidence>
<evidence type="ECO:0000256" key="2">
    <source>
        <dbReference type="ARBA" id="ARBA00022723"/>
    </source>
</evidence>
<evidence type="ECO:0000256" key="4">
    <source>
        <dbReference type="ARBA" id="ARBA00022842"/>
    </source>
</evidence>
<dbReference type="InterPro" id="IPR023198">
    <property type="entry name" value="PGP-like_dom2"/>
</dbReference>
<dbReference type="FunFam" id="3.40.50.1000:FF:000055">
    <property type="entry name" value="Haloacid dehalogenase-like hydrolase family protein"/>
    <property type="match status" value="1"/>
</dbReference>
<dbReference type="Pfam" id="PF13419">
    <property type="entry name" value="HAD_2"/>
    <property type="match status" value="1"/>
</dbReference>
<dbReference type="InParanoid" id="A0A2P6NT07"/>
<organism evidence="6 7">
    <name type="scientific">Planoprotostelium fungivorum</name>
    <dbReference type="NCBI Taxonomy" id="1890364"/>
    <lineage>
        <taxon>Eukaryota</taxon>
        <taxon>Amoebozoa</taxon>
        <taxon>Evosea</taxon>
        <taxon>Variosea</taxon>
        <taxon>Cavosteliida</taxon>
        <taxon>Cavosteliaceae</taxon>
        <taxon>Planoprotostelium</taxon>
    </lineage>
</organism>
<accession>A0A2P6NT07</accession>
<sequence>MAPITHVIFDMDGTLLDTESVYTTVTQQILDPYGHKFTWDIKSKMMGRKQAEAAAVLIESLSLPFGPEDYIKMESEKTTQLWPLVAALPGVVDLVEYFHKNSIPQSVATSSNSTIFKLKSQNHGDLFGRFETIVTGDDPAVHRGKPHPDIFQVCAERFGATVPQQVLVFEDALNGVLAAKAAGMRVVAIPDLNADKTPFLEHADIVLDSLNDFDPTIFGLPQWNDRTCQILSRTSQAHLTTNNMNNDTKDRESLDRKSIDDGRMSREMERKMLNEPKEPRLGSRVAGRFTSLFRKGRTTDEGRNTLG</sequence>
<evidence type="ECO:0000256" key="5">
    <source>
        <dbReference type="SAM" id="MobiDB-lite"/>
    </source>
</evidence>
<evidence type="ECO:0000256" key="3">
    <source>
        <dbReference type="ARBA" id="ARBA00022801"/>
    </source>
</evidence>